<dbReference type="InterPro" id="IPR026444">
    <property type="entry name" value="Secre_tail"/>
</dbReference>
<proteinExistence type="predicted"/>
<reference evidence="5 6" key="1">
    <citation type="submission" date="2024-05" db="EMBL/GenBank/DDBJ databases">
        <authorList>
            <person name="Duchaud E."/>
        </authorList>
    </citation>
    <scope>NUCLEOTIDE SEQUENCE [LARGE SCALE GENOMIC DNA]</scope>
    <source>
        <strain evidence="5">Ena-SAMPLE-TAB-13-05-2024-13:56:06:370-140308</strain>
    </source>
</reference>
<dbReference type="CDD" id="cd00063">
    <property type="entry name" value="FN3"/>
    <property type="match status" value="2"/>
</dbReference>
<feature type="compositionally biased region" description="Low complexity" evidence="2">
    <location>
        <begin position="971"/>
        <end position="985"/>
    </location>
</feature>
<dbReference type="NCBIfam" id="TIGR04183">
    <property type="entry name" value="Por_Secre_tail"/>
    <property type="match status" value="1"/>
</dbReference>
<sequence length="1446" mass="152627">MKNNFKLLVGGLSLAVASTIGYKEFQSYEAQKEIENKRQIHEAFLENSPYKETLKWDKKTRKLNGLPPNRYFEQMAELTMNPATGELEQGNVTKLRQELVNMRQSLKNPGDNTNAWVERGPNNVGGRTRVIMFDPNDATNNKVYAGGVSGGLWVNNNISSASSQWQRVQNVPGNLSVTSITVDPRNSNTWYVGTGEQYTAGDVVGNGVYKTTDGGTTWTAVNIPAAGGGTINHNATNVFLSGIHYVNDVLAWDNGTSTELFVAVGAHVYGASSSPRNWLGLQSAGLYRSTDGGANWNRIETAGMRYDFNGNNYYYIPNDLEVGADNKIWMGTINSALGQGGGRVFSSANGSAWTEAAASPLTESNRVEIEPSASNANKLYVLAQGTTSAAPVRIFKTTNGFSSVSTVSLPNDADTNIAANDFCRGQAFYDLVIEADPSNDNTLYVGGIDLFKSTNGGNSWSQLSHWYGGFGISNNVHADQHSIAFGNNSSTKMLFGNDGGIYYSGNAGSSIGVRNNGYNVTQFVKAGIGPDGSGDTNGIFSAGAQDNGTQAFRNASAGINSSTELSDGDGFYTFVDKDGQYMIATYVHNVIYRFNLPWNGLGRRQGGATTLSSDQSTGDFVNQMGYDSDANRLLSNNSTSSANAILSVNVASNSKGTLSNSLLDAKPTAFRASPFTANRWFVGLANGKLLKLSSVGNSSATFASVTTPFVGSVSSVRFGATENDIFVTIHNYGVTSVWATSDGGANWVNKEGNLPNIPVRDFLQNPLDRNEAIVATQLGVWATSNFNAASPNWSQSYNGMSDVSVTSLDYWNVNGTNTQNKIIASTYGRGVFTGTFTANTVADTQAPTAPSSLAASNIAATSLTLNWNASTDNVGVSGYDIYSGTTKLGTSTTTSYNVTGLSASTAYTFTVRAKDAAGNESTASNAVNVTTTAITISCSSTITSFPYAEGFESGDGWTQVTGDAGNWVRKSGSTPSSGTGPSSATEGSNYMFLEASSNSSPGQIGSNATAILESACFDLTGKSSAAFTFKNHMYGNNVGSLKVQASSDGAAWTDVWSDSGNKGNQWNSVSVNLSAYLGANVKLRIVGTTGNGWSSDIAVDDLAVTAVNEGADTQAPTAPTSFAATNVAQTSLTLNWSASTDNVGVTGYDVFQGSTKLATVTTTTYNVTGLTAATAYTFSVKAKDAAGNESASSTINVTTQANTTVTYCDSKGNRSTYEWIDNVELGGMTNATGDNGGYADFTSKVATLVQGSSNQMVVSAGFRSSSYTEHWAVWIDFNKNGTFDASEKVVSGSSSSANNLTSTVAVPADAVLGNTRMRVSMKYNSAQTACETFADGEVEDYTVNIVASASSIFNVSSITSGTTEQLGNERSIELLAFPNPAKDFVTVKLGSKVDNLSYNMINSLGAVIKRGELNSSAIDVSDLNTGIYILQVNDGQKTMTTKLLKK</sequence>
<dbReference type="SMART" id="SM00137">
    <property type="entry name" value="MAM"/>
    <property type="match status" value="1"/>
</dbReference>
<dbReference type="InterPro" id="IPR003961">
    <property type="entry name" value="FN3_dom"/>
</dbReference>
<dbReference type="InterPro" id="IPR051560">
    <property type="entry name" value="MAM_domain-containing"/>
</dbReference>
<feature type="domain" description="Fibronectin type-III" evidence="4">
    <location>
        <begin position="1115"/>
        <end position="1202"/>
    </location>
</feature>
<dbReference type="Pfam" id="PF20009">
    <property type="entry name" value="GEVED"/>
    <property type="match status" value="1"/>
</dbReference>
<evidence type="ECO:0000259" key="3">
    <source>
        <dbReference type="PROSITE" id="PS50060"/>
    </source>
</evidence>
<evidence type="ECO:0000313" key="6">
    <source>
        <dbReference type="Proteomes" id="UP001497527"/>
    </source>
</evidence>
<dbReference type="PANTHER" id="PTHR23282">
    <property type="entry name" value="APICAL ENDOSOMAL GLYCOPROTEIN PRECURSOR"/>
    <property type="match status" value="1"/>
</dbReference>
<dbReference type="CDD" id="cd06263">
    <property type="entry name" value="MAM"/>
    <property type="match status" value="1"/>
</dbReference>
<dbReference type="InterPro" id="IPR015943">
    <property type="entry name" value="WD40/YVTN_repeat-like_dom_sf"/>
</dbReference>
<gene>
    <name evidence="5" type="ORF">T190423A01A_50044</name>
</gene>
<dbReference type="PANTHER" id="PTHR23282:SF101">
    <property type="entry name" value="MAM DOMAIN-CONTAINING PROTEIN"/>
    <property type="match status" value="1"/>
</dbReference>
<dbReference type="Pfam" id="PF18962">
    <property type="entry name" value="Por_Secre_tail"/>
    <property type="match status" value="1"/>
</dbReference>
<dbReference type="RefSeq" id="WP_348718260.1">
    <property type="nucleotide sequence ID" value="NZ_CAXJIO010000014.1"/>
</dbReference>
<feature type="domain" description="MAM" evidence="3">
    <location>
        <begin position="947"/>
        <end position="1105"/>
    </location>
</feature>
<dbReference type="PROSITE" id="PS50060">
    <property type="entry name" value="MAM_2"/>
    <property type="match status" value="1"/>
</dbReference>
<dbReference type="SUPFAM" id="SSF49899">
    <property type="entry name" value="Concanavalin A-like lectins/glucanases"/>
    <property type="match status" value="1"/>
</dbReference>
<dbReference type="InterPro" id="IPR013783">
    <property type="entry name" value="Ig-like_fold"/>
</dbReference>
<dbReference type="SUPFAM" id="SSF110296">
    <property type="entry name" value="Oligoxyloglucan reducing end-specific cellobiohydrolase"/>
    <property type="match status" value="2"/>
</dbReference>
<dbReference type="Proteomes" id="UP001497527">
    <property type="component" value="Unassembled WGS sequence"/>
</dbReference>
<evidence type="ECO:0000256" key="2">
    <source>
        <dbReference type="SAM" id="MobiDB-lite"/>
    </source>
</evidence>
<dbReference type="InterPro" id="IPR013320">
    <property type="entry name" value="ConA-like_dom_sf"/>
</dbReference>
<dbReference type="InterPro" id="IPR000998">
    <property type="entry name" value="MAM_dom"/>
</dbReference>
<dbReference type="InterPro" id="IPR045474">
    <property type="entry name" value="GEVED"/>
</dbReference>
<keyword evidence="6" id="KW-1185">Reference proteome</keyword>
<dbReference type="PROSITE" id="PS50853">
    <property type="entry name" value="FN3"/>
    <property type="match status" value="2"/>
</dbReference>
<comment type="caution">
    <text evidence="5">The sequence shown here is derived from an EMBL/GenBank/DDBJ whole genome shotgun (WGS) entry which is preliminary data.</text>
</comment>
<dbReference type="Gene3D" id="2.60.120.200">
    <property type="match status" value="1"/>
</dbReference>
<dbReference type="Gene3D" id="2.130.10.10">
    <property type="entry name" value="YVTN repeat-like/Quinoprotein amine dehydrogenase"/>
    <property type="match status" value="2"/>
</dbReference>
<accession>A0ABM9PE32</accession>
<dbReference type="InterPro" id="IPR036116">
    <property type="entry name" value="FN3_sf"/>
</dbReference>
<dbReference type="Gene3D" id="2.60.40.10">
    <property type="entry name" value="Immunoglobulins"/>
    <property type="match status" value="2"/>
</dbReference>
<dbReference type="Pfam" id="PF00629">
    <property type="entry name" value="MAM"/>
    <property type="match status" value="1"/>
</dbReference>
<dbReference type="Pfam" id="PF00041">
    <property type="entry name" value="fn3"/>
    <property type="match status" value="2"/>
</dbReference>
<evidence type="ECO:0000313" key="5">
    <source>
        <dbReference type="EMBL" id="CAL2103796.1"/>
    </source>
</evidence>
<feature type="domain" description="Fibronectin type-III" evidence="4">
    <location>
        <begin position="849"/>
        <end position="934"/>
    </location>
</feature>
<evidence type="ECO:0000259" key="4">
    <source>
        <dbReference type="PROSITE" id="PS50853"/>
    </source>
</evidence>
<evidence type="ECO:0000256" key="1">
    <source>
        <dbReference type="ARBA" id="ARBA00022729"/>
    </source>
</evidence>
<dbReference type="SUPFAM" id="SSF49265">
    <property type="entry name" value="Fibronectin type III"/>
    <property type="match status" value="1"/>
</dbReference>
<dbReference type="SMART" id="SM00060">
    <property type="entry name" value="FN3"/>
    <property type="match status" value="2"/>
</dbReference>
<feature type="region of interest" description="Disordered" evidence="2">
    <location>
        <begin position="966"/>
        <end position="985"/>
    </location>
</feature>
<name>A0ABM9PE32_9FLAO</name>
<protein>
    <submittedName>
        <fullName evidence="5">Por secretion system C-terminal sorting domain-containing protein</fullName>
    </submittedName>
</protein>
<dbReference type="EMBL" id="CAXJIO010000014">
    <property type="protein sequence ID" value="CAL2103796.1"/>
    <property type="molecule type" value="Genomic_DNA"/>
</dbReference>
<organism evidence="5 6">
    <name type="scientific">Tenacibaculum polynesiense</name>
    <dbReference type="NCBI Taxonomy" id="3137857"/>
    <lineage>
        <taxon>Bacteria</taxon>
        <taxon>Pseudomonadati</taxon>
        <taxon>Bacteroidota</taxon>
        <taxon>Flavobacteriia</taxon>
        <taxon>Flavobacteriales</taxon>
        <taxon>Flavobacteriaceae</taxon>
        <taxon>Tenacibaculum</taxon>
    </lineage>
</organism>
<keyword evidence="1" id="KW-0732">Signal</keyword>